<dbReference type="RefSeq" id="WP_122925827.1">
    <property type="nucleotide sequence ID" value="NZ_RHHU01000017.1"/>
</dbReference>
<organism evidence="1 2">
    <name type="scientific">Brevibacillus nitrificans</name>
    <dbReference type="NCBI Taxonomy" id="651560"/>
    <lineage>
        <taxon>Bacteria</taxon>
        <taxon>Bacillati</taxon>
        <taxon>Bacillota</taxon>
        <taxon>Bacilli</taxon>
        <taxon>Bacillales</taxon>
        <taxon>Paenibacillaceae</taxon>
        <taxon>Brevibacillus</taxon>
    </lineage>
</organism>
<comment type="caution">
    <text evidence="1">The sequence shown here is derived from an EMBL/GenBank/DDBJ whole genome shotgun (WGS) entry which is preliminary data.</text>
</comment>
<reference evidence="1 2" key="1">
    <citation type="submission" date="2018-10" db="EMBL/GenBank/DDBJ databases">
        <title>Phylogenomics of Brevibacillus.</title>
        <authorList>
            <person name="Dunlap C."/>
        </authorList>
    </citation>
    <scope>NUCLEOTIDE SEQUENCE [LARGE SCALE GENOMIC DNA]</scope>
    <source>
        <strain evidence="1 2">JCM 15774</strain>
    </source>
</reference>
<keyword evidence="2" id="KW-1185">Reference proteome</keyword>
<proteinExistence type="predicted"/>
<evidence type="ECO:0000313" key="1">
    <source>
        <dbReference type="EMBL" id="RNB80305.1"/>
    </source>
</evidence>
<dbReference type="AlphaFoldDB" id="A0A3M8CZJ0"/>
<protein>
    <submittedName>
        <fullName evidence="1">Uncharacterized protein</fullName>
    </submittedName>
</protein>
<accession>A0A3M8CZJ0</accession>
<sequence length="60" mass="6754">MKFARVAPFFCVVLSIDFQINGEMGDVTKWKAEGELDYARKKDSPNDVEDVDNIDAVCLV</sequence>
<name>A0A3M8CZJ0_9BACL</name>
<dbReference type="Proteomes" id="UP000269573">
    <property type="component" value="Unassembled WGS sequence"/>
</dbReference>
<dbReference type="EMBL" id="RHHU01000017">
    <property type="protein sequence ID" value="RNB80305.1"/>
    <property type="molecule type" value="Genomic_DNA"/>
</dbReference>
<gene>
    <name evidence="1" type="ORF">EDM59_23405</name>
</gene>
<evidence type="ECO:0000313" key="2">
    <source>
        <dbReference type="Proteomes" id="UP000269573"/>
    </source>
</evidence>